<sequence>MAPYLIAVAIKRSLAEEFLLVRQSPPPVLEDAEYRFFVDSDLWDLPSAPLKQLERDDPSEVNIEGIDALQDKLDLRLFDVHFSLAQVASQLGIARVNFGSWSVLKYVEEPDFGPDVPVKILFVLGTLVNVEADFPDSYKWISIESVENLLFGSSPSVGRVGPLAFVGLFHDYYGCRKWKLPKILHGQEYPPGITLVPMRSRTLKPFHCTNLVVVVSEGEAIDNEELDIIKHGDALLVDPGCSSQCHLEVETKSGNTPRKDQNAGSGLTQCNKSNDPQAEASNDLYAPSLQACNTFGFLLIKLREPYDTSDSFPQKFQDMILVFMKFDCA</sequence>
<comment type="caution">
    <text evidence="2">The sequence shown here is derived from an EMBL/GenBank/DDBJ whole genome shotgun (WGS) entry which is preliminary data.</text>
</comment>
<evidence type="ECO:0000313" key="3">
    <source>
        <dbReference type="Proteomes" id="UP000639772"/>
    </source>
</evidence>
<proteinExistence type="predicted"/>
<dbReference type="Proteomes" id="UP000639772">
    <property type="component" value="Unassembled WGS sequence"/>
</dbReference>
<dbReference type="OrthoDB" id="17458at2759"/>
<dbReference type="EMBL" id="JADCNM010000004">
    <property type="protein sequence ID" value="KAG0486001.1"/>
    <property type="molecule type" value="Genomic_DNA"/>
</dbReference>
<feature type="region of interest" description="Disordered" evidence="1">
    <location>
        <begin position="250"/>
        <end position="273"/>
    </location>
</feature>
<accession>A0A835RBA3</accession>
<evidence type="ECO:0000313" key="2">
    <source>
        <dbReference type="EMBL" id="KAG0486001.1"/>
    </source>
</evidence>
<evidence type="ECO:0000256" key="1">
    <source>
        <dbReference type="SAM" id="MobiDB-lite"/>
    </source>
</evidence>
<feature type="compositionally biased region" description="Polar residues" evidence="1">
    <location>
        <begin position="262"/>
        <end position="273"/>
    </location>
</feature>
<dbReference type="AlphaFoldDB" id="A0A835RBA3"/>
<gene>
    <name evidence="2" type="ORF">HPP92_008096</name>
</gene>
<organism evidence="2 3">
    <name type="scientific">Vanilla planifolia</name>
    <name type="common">Vanilla</name>
    <dbReference type="NCBI Taxonomy" id="51239"/>
    <lineage>
        <taxon>Eukaryota</taxon>
        <taxon>Viridiplantae</taxon>
        <taxon>Streptophyta</taxon>
        <taxon>Embryophyta</taxon>
        <taxon>Tracheophyta</taxon>
        <taxon>Spermatophyta</taxon>
        <taxon>Magnoliopsida</taxon>
        <taxon>Liliopsida</taxon>
        <taxon>Asparagales</taxon>
        <taxon>Orchidaceae</taxon>
        <taxon>Vanilloideae</taxon>
        <taxon>Vanilleae</taxon>
        <taxon>Vanilla</taxon>
    </lineage>
</organism>
<reference evidence="2 3" key="1">
    <citation type="journal article" date="2020" name="Nat. Food">
        <title>A phased Vanilla planifolia genome enables genetic improvement of flavour and production.</title>
        <authorList>
            <person name="Hasing T."/>
            <person name="Tang H."/>
            <person name="Brym M."/>
            <person name="Khazi F."/>
            <person name="Huang T."/>
            <person name="Chambers A.H."/>
        </authorList>
    </citation>
    <scope>NUCLEOTIDE SEQUENCE [LARGE SCALE GENOMIC DNA]</scope>
    <source>
        <tissue evidence="2">Leaf</tissue>
    </source>
</reference>
<feature type="compositionally biased region" description="Basic and acidic residues" evidence="1">
    <location>
        <begin position="250"/>
        <end position="261"/>
    </location>
</feature>
<protein>
    <submittedName>
        <fullName evidence="2">Uncharacterized protein</fullName>
    </submittedName>
</protein>
<name>A0A835RBA3_VANPL</name>